<dbReference type="OrthoDB" id="9782700at2"/>
<dbReference type="Gene3D" id="3.30.470.30">
    <property type="entry name" value="DNA ligase/mRNA capping enzyme"/>
    <property type="match status" value="1"/>
</dbReference>
<dbReference type="PANTHER" id="PTHR47810">
    <property type="entry name" value="DNA LIGASE"/>
    <property type="match status" value="1"/>
</dbReference>
<accession>A0A127PMQ1</accession>
<dbReference type="InterPro" id="IPR012340">
    <property type="entry name" value="NA-bd_OB-fold"/>
</dbReference>
<dbReference type="SUPFAM" id="SSF50249">
    <property type="entry name" value="Nucleic acid-binding proteins"/>
    <property type="match status" value="1"/>
</dbReference>
<dbReference type="CDD" id="cd08041">
    <property type="entry name" value="OBF_kDNA_ligase_like"/>
    <property type="match status" value="1"/>
</dbReference>
<organism evidence="9 10">
    <name type="scientific">Collimonas arenae</name>
    <dbReference type="NCBI Taxonomy" id="279058"/>
    <lineage>
        <taxon>Bacteria</taxon>
        <taxon>Pseudomonadati</taxon>
        <taxon>Pseudomonadota</taxon>
        <taxon>Betaproteobacteria</taxon>
        <taxon>Burkholderiales</taxon>
        <taxon>Oxalobacteraceae</taxon>
        <taxon>Collimonas</taxon>
    </lineage>
</organism>
<dbReference type="CDD" id="cd07896">
    <property type="entry name" value="Adenylation_kDNA_ligase_like"/>
    <property type="match status" value="1"/>
</dbReference>
<sequence>MKQPSITRFKPRLCTALALSFLLALTPPIVAADNAPPLMLANSYHPGIPLTEYWVSEKYDGVRGYWDGKRLLTRGGQPVIAPPWFTAGWPAIAMDGELWAGRGRFNHAVSTVRRETADDSAWRSMRFMVFDLPAHGGNFNQRLQALKTLIPSLKTPWVQAVEQIKISDHATLQRMLDRIVRQGGEGLMLHRGASLYQALRNDDLLKLKTHEDAEARVIAHLPGKGKYQGMMGALLVETPDGLRFKLGTGFSDDQRRHPPALGSLVTYRFRGLNPGGIPRFASFMREYQQ</sequence>
<dbReference type="Pfam" id="PF14743">
    <property type="entry name" value="DNA_ligase_OB_2"/>
    <property type="match status" value="1"/>
</dbReference>
<dbReference type="NCBIfam" id="NF006592">
    <property type="entry name" value="PRK09125.1"/>
    <property type="match status" value="1"/>
</dbReference>
<dbReference type="Pfam" id="PF01068">
    <property type="entry name" value="DNA_ligase_A_M"/>
    <property type="match status" value="1"/>
</dbReference>
<comment type="catalytic activity">
    <reaction evidence="6">
        <text>ATP + (deoxyribonucleotide)n-3'-hydroxyl + 5'-phospho-(deoxyribonucleotide)m = (deoxyribonucleotide)n+m + AMP + diphosphate.</text>
        <dbReference type="EC" id="6.5.1.1"/>
    </reaction>
</comment>
<dbReference type="PANTHER" id="PTHR47810:SF1">
    <property type="entry name" value="DNA LIGASE B"/>
    <property type="match status" value="1"/>
</dbReference>
<dbReference type="EMBL" id="CP013235">
    <property type="protein sequence ID" value="AMP08976.1"/>
    <property type="molecule type" value="Genomic_DNA"/>
</dbReference>
<evidence type="ECO:0000256" key="6">
    <source>
        <dbReference type="ARBA" id="ARBA00034003"/>
    </source>
</evidence>
<dbReference type="Gene3D" id="2.40.50.140">
    <property type="entry name" value="Nucleic acid-binding proteins"/>
    <property type="match status" value="1"/>
</dbReference>
<evidence type="ECO:0000313" key="9">
    <source>
        <dbReference type="EMBL" id="AMP08976.1"/>
    </source>
</evidence>
<evidence type="ECO:0000256" key="3">
    <source>
        <dbReference type="ARBA" id="ARBA00022705"/>
    </source>
</evidence>
<evidence type="ECO:0000259" key="8">
    <source>
        <dbReference type="PROSITE" id="PS50160"/>
    </source>
</evidence>
<keyword evidence="10" id="KW-1185">Reference proteome</keyword>
<feature type="domain" description="ATP-dependent DNA ligase family profile" evidence="8">
    <location>
        <begin position="139"/>
        <end position="240"/>
    </location>
</feature>
<keyword evidence="2 9" id="KW-0436">Ligase</keyword>
<evidence type="ECO:0000313" key="10">
    <source>
        <dbReference type="Proteomes" id="UP000071778"/>
    </source>
</evidence>
<evidence type="ECO:0000256" key="4">
    <source>
        <dbReference type="ARBA" id="ARBA00022763"/>
    </source>
</evidence>
<keyword evidence="3" id="KW-0235">DNA replication</keyword>
<dbReference type="Proteomes" id="UP000071778">
    <property type="component" value="Chromosome"/>
</dbReference>
<dbReference type="GO" id="GO:0006281">
    <property type="term" value="P:DNA repair"/>
    <property type="evidence" value="ECO:0007669"/>
    <property type="project" value="UniProtKB-KW"/>
</dbReference>
<feature type="signal peptide" evidence="7">
    <location>
        <begin position="1"/>
        <end position="31"/>
    </location>
</feature>
<dbReference type="GO" id="GO:0003910">
    <property type="term" value="F:DNA ligase (ATP) activity"/>
    <property type="evidence" value="ECO:0007669"/>
    <property type="project" value="UniProtKB-EC"/>
</dbReference>
<keyword evidence="4" id="KW-0227">DNA damage</keyword>
<gene>
    <name evidence="9" type="ORF">CAter282_1184</name>
</gene>
<protein>
    <submittedName>
        <fullName evidence="9">ATP dependent DNA ligase domain protein</fullName>
    </submittedName>
</protein>
<dbReference type="Gene3D" id="3.30.1490.70">
    <property type="match status" value="1"/>
</dbReference>
<dbReference type="PROSITE" id="PS50160">
    <property type="entry name" value="DNA_LIGASE_A3"/>
    <property type="match status" value="1"/>
</dbReference>
<reference evidence="9 10" key="1">
    <citation type="submission" date="2015-11" db="EMBL/GenBank/DDBJ databases">
        <title>Exploring the genomic traits of fungus-feeding bacterial genus Collimonas.</title>
        <authorList>
            <person name="Song C."/>
            <person name="Schmidt R."/>
            <person name="de Jager V."/>
            <person name="Krzyzanowska D."/>
            <person name="Jongedijk E."/>
            <person name="Cankar K."/>
            <person name="Beekwilder J."/>
            <person name="van Veen A."/>
            <person name="de Boer W."/>
            <person name="van Veen J.A."/>
            <person name="Garbeva P."/>
        </authorList>
    </citation>
    <scope>NUCLEOTIDE SEQUENCE [LARGE SCALE GENOMIC DNA]</scope>
    <source>
        <strain evidence="9 10">Ter282</strain>
    </source>
</reference>
<dbReference type="GO" id="GO:0006310">
    <property type="term" value="P:DNA recombination"/>
    <property type="evidence" value="ECO:0007669"/>
    <property type="project" value="InterPro"/>
</dbReference>
<dbReference type="InterPro" id="IPR012310">
    <property type="entry name" value="DNA_ligase_ATP-dep_cent"/>
</dbReference>
<name>A0A127PMQ1_9BURK</name>
<evidence type="ECO:0000256" key="1">
    <source>
        <dbReference type="ARBA" id="ARBA00001968"/>
    </source>
</evidence>
<evidence type="ECO:0000256" key="7">
    <source>
        <dbReference type="SAM" id="SignalP"/>
    </source>
</evidence>
<keyword evidence="7" id="KW-0732">Signal</keyword>
<dbReference type="SUPFAM" id="SSF56091">
    <property type="entry name" value="DNA ligase/mRNA capping enzyme, catalytic domain"/>
    <property type="match status" value="1"/>
</dbReference>
<evidence type="ECO:0000256" key="2">
    <source>
        <dbReference type="ARBA" id="ARBA00022598"/>
    </source>
</evidence>
<dbReference type="PATRIC" id="fig|279058.17.peg.1272"/>
<evidence type="ECO:0000256" key="5">
    <source>
        <dbReference type="ARBA" id="ARBA00023204"/>
    </source>
</evidence>
<dbReference type="RefSeq" id="WP_061532633.1">
    <property type="nucleotide sequence ID" value="NZ_CP013233.1"/>
</dbReference>
<dbReference type="InterPro" id="IPR029319">
    <property type="entry name" value="DNA_ligase_OB"/>
</dbReference>
<dbReference type="AlphaFoldDB" id="A0A127PMQ1"/>
<comment type="cofactor">
    <cofactor evidence="1">
        <name>a divalent metal cation</name>
        <dbReference type="ChEBI" id="CHEBI:60240"/>
    </cofactor>
</comment>
<keyword evidence="5" id="KW-0234">DNA repair</keyword>
<dbReference type="GO" id="GO:0006260">
    <property type="term" value="P:DNA replication"/>
    <property type="evidence" value="ECO:0007669"/>
    <property type="project" value="UniProtKB-KW"/>
</dbReference>
<dbReference type="InterPro" id="IPR050326">
    <property type="entry name" value="NAD_dep_DNA_ligaseB"/>
</dbReference>
<dbReference type="GO" id="GO:0005524">
    <property type="term" value="F:ATP binding"/>
    <property type="evidence" value="ECO:0007669"/>
    <property type="project" value="InterPro"/>
</dbReference>
<proteinExistence type="predicted"/>
<feature type="chain" id="PRO_5007277132" evidence="7">
    <location>
        <begin position="32"/>
        <end position="289"/>
    </location>
</feature>